<feature type="region of interest" description="Disordered" evidence="1">
    <location>
        <begin position="408"/>
        <end position="471"/>
    </location>
</feature>
<feature type="region of interest" description="Disordered" evidence="1">
    <location>
        <begin position="345"/>
        <end position="377"/>
    </location>
</feature>
<feature type="signal peptide" evidence="2">
    <location>
        <begin position="1"/>
        <end position="31"/>
    </location>
</feature>
<gene>
    <name evidence="3" type="ORF">PBS003_LOCUS8623</name>
</gene>
<keyword evidence="2" id="KW-0732">Signal</keyword>
<reference evidence="3" key="1">
    <citation type="submission" date="2021-11" db="EMBL/GenBank/DDBJ databases">
        <authorList>
            <person name="Islam A."/>
            <person name="Islam S."/>
            <person name="Flora M.S."/>
            <person name="Rahman M."/>
            <person name="Ziaur R.M."/>
            <person name="Epstein J.H."/>
            <person name="Hassan M."/>
            <person name="Klassen M."/>
            <person name="Woodard K."/>
            <person name="Webb A."/>
            <person name="Webby R.J."/>
            <person name="El Zowalaty M.E."/>
        </authorList>
    </citation>
    <scope>NUCLEOTIDE SEQUENCE</scope>
    <source>
        <strain evidence="3">Pbs3</strain>
    </source>
</reference>
<protein>
    <recommendedName>
        <fullName evidence="5">RxLR effector protein</fullName>
    </recommendedName>
</protein>
<feature type="compositionally biased region" description="Polar residues" evidence="1">
    <location>
        <begin position="444"/>
        <end position="457"/>
    </location>
</feature>
<sequence>MAVEASVSRRSCATVLVIFALLVFLATIVETVNSMSKGAICCSDSPYAANDSVSVKRHLKTNAAMTANDLSEERSGISGLRELGTKLKSSLSTVIEKIQVRWWWLWGRKQEDMLISLKRRYSLKGEELVKSSAFSKWLAFVKYISKDPESVMFSTLARNYYGDDLFDVLASAAKAYDTKIKEWLVNHQNANAAFMELMLHDKTAELSKTPGFFRWLAFLAAKDRESLISEMFSTLKLHYSDDKLADVQEFAATYDTKKSLAGHQTAGAASEKPDTKILNAHAGHQPTDAASAKPHTKLMNAQAGHQSVEAASAKPQTKLMNAQAGHQSVDAASGKPDTKIINAQAGHQTAGAASRKPDTKISNAQASHQTTDAASAKPDTTIMNAKADHQTTNAASATPDTKLMNAHTDHQSVDVASGKPDTKLMNAQAGHQTAGAASRKPDTKISNAQASHQTTDAASAKPDTTIMNAKS</sequence>
<feature type="chain" id="PRO_5043795997" description="RxLR effector protein" evidence="2">
    <location>
        <begin position="32"/>
        <end position="471"/>
    </location>
</feature>
<evidence type="ECO:0000313" key="3">
    <source>
        <dbReference type="EMBL" id="CAH0482024.1"/>
    </source>
</evidence>
<dbReference type="EMBL" id="CAKKTJ010000331">
    <property type="protein sequence ID" value="CAH0482024.1"/>
    <property type="molecule type" value="Genomic_DNA"/>
</dbReference>
<evidence type="ECO:0008006" key="5">
    <source>
        <dbReference type="Google" id="ProtNLM"/>
    </source>
</evidence>
<evidence type="ECO:0000256" key="2">
    <source>
        <dbReference type="SAM" id="SignalP"/>
    </source>
</evidence>
<evidence type="ECO:0000256" key="1">
    <source>
        <dbReference type="SAM" id="MobiDB-lite"/>
    </source>
</evidence>
<comment type="caution">
    <text evidence="3">The sequence shown here is derived from an EMBL/GenBank/DDBJ whole genome shotgun (WGS) entry which is preliminary data.</text>
</comment>
<evidence type="ECO:0000313" key="4">
    <source>
        <dbReference type="Proteomes" id="UP001160483"/>
    </source>
</evidence>
<accession>A0AAU9LBB6</accession>
<proteinExistence type="predicted"/>
<feature type="compositionally biased region" description="Polar residues" evidence="1">
    <location>
        <begin position="360"/>
        <end position="373"/>
    </location>
</feature>
<organism evidence="3 4">
    <name type="scientific">Peronospora belbahrii</name>
    <dbReference type="NCBI Taxonomy" id="622444"/>
    <lineage>
        <taxon>Eukaryota</taxon>
        <taxon>Sar</taxon>
        <taxon>Stramenopiles</taxon>
        <taxon>Oomycota</taxon>
        <taxon>Peronosporomycetes</taxon>
        <taxon>Peronosporales</taxon>
        <taxon>Peronosporaceae</taxon>
        <taxon>Peronospora</taxon>
    </lineage>
</organism>
<dbReference type="Proteomes" id="UP001160483">
    <property type="component" value="Unassembled WGS sequence"/>
</dbReference>
<dbReference type="AlphaFoldDB" id="A0AAU9LBB6"/>
<name>A0AAU9LBB6_9STRA</name>